<evidence type="ECO:0000256" key="3">
    <source>
        <dbReference type="ARBA" id="ARBA00022490"/>
    </source>
</evidence>
<comment type="subcellular location">
    <subcellularLocation>
        <location evidence="1">Cytoplasm</location>
    </subcellularLocation>
</comment>
<dbReference type="Pfam" id="PF02290">
    <property type="entry name" value="SRP14"/>
    <property type="match status" value="1"/>
</dbReference>
<evidence type="ECO:0000256" key="2">
    <source>
        <dbReference type="ARBA" id="ARBA00010349"/>
    </source>
</evidence>
<comment type="caution">
    <text evidence="7">The sequence shown here is derived from an EMBL/GenBank/DDBJ whole genome shotgun (WGS) entry which is preliminary data.</text>
</comment>
<dbReference type="Gene3D" id="3.30.720.10">
    <property type="entry name" value="Signal recognition particle alu RNA binding heterodimer, srp9/1"/>
    <property type="match status" value="1"/>
</dbReference>
<protein>
    <recommendedName>
        <fullName evidence="9">Signal recognition particle 14 kDa protein</fullName>
    </recommendedName>
</protein>
<dbReference type="SUPFAM" id="SSF54762">
    <property type="entry name" value="Signal recognition particle alu RNA binding heterodimer, SRP9/14"/>
    <property type="match status" value="1"/>
</dbReference>
<keyword evidence="6" id="KW-0687">Ribonucleoprotein</keyword>
<evidence type="ECO:0000256" key="1">
    <source>
        <dbReference type="ARBA" id="ARBA00004496"/>
    </source>
</evidence>
<evidence type="ECO:0000256" key="5">
    <source>
        <dbReference type="ARBA" id="ARBA00023135"/>
    </source>
</evidence>
<dbReference type="EMBL" id="JNBR01002420">
    <property type="protein sequence ID" value="OQR82778.1"/>
    <property type="molecule type" value="Genomic_DNA"/>
</dbReference>
<accession>A0A1V9YAS1</accession>
<dbReference type="GO" id="GO:0005786">
    <property type="term" value="C:signal recognition particle, endoplasmic reticulum targeting"/>
    <property type="evidence" value="ECO:0007669"/>
    <property type="project" value="UniProtKB-KW"/>
</dbReference>
<comment type="similarity">
    <text evidence="2">Belongs to the SRP14 family.</text>
</comment>
<reference evidence="7 8" key="1">
    <citation type="journal article" date="2014" name="Genome Biol. Evol.">
        <title>The secreted proteins of Achlya hypogyna and Thraustotheca clavata identify the ancestral oomycete secretome and reveal gene acquisitions by horizontal gene transfer.</title>
        <authorList>
            <person name="Misner I."/>
            <person name="Blouin N."/>
            <person name="Leonard G."/>
            <person name="Richards T.A."/>
            <person name="Lane C.E."/>
        </authorList>
    </citation>
    <scope>NUCLEOTIDE SEQUENCE [LARGE SCALE GENOMIC DNA]</scope>
    <source>
        <strain evidence="7 8">ATCC 48635</strain>
    </source>
</reference>
<evidence type="ECO:0000256" key="6">
    <source>
        <dbReference type="ARBA" id="ARBA00023274"/>
    </source>
</evidence>
<organism evidence="7 8">
    <name type="scientific">Achlya hypogyna</name>
    <name type="common">Oomycete</name>
    <name type="synonym">Protoachlya hypogyna</name>
    <dbReference type="NCBI Taxonomy" id="1202772"/>
    <lineage>
        <taxon>Eukaryota</taxon>
        <taxon>Sar</taxon>
        <taxon>Stramenopiles</taxon>
        <taxon>Oomycota</taxon>
        <taxon>Saprolegniomycetes</taxon>
        <taxon>Saprolegniales</taxon>
        <taxon>Achlyaceae</taxon>
        <taxon>Achlya</taxon>
    </lineage>
</organism>
<proteinExistence type="inferred from homology"/>
<evidence type="ECO:0008006" key="9">
    <source>
        <dbReference type="Google" id="ProtNLM"/>
    </source>
</evidence>
<sequence length="110" mass="11835">MVLVSSADFFPQLAELFQASLKGGSGAVTVRTKSIPSAKIGKLLREEAVAAGPTVYLVRAYKNGNNKHKSKLSTAVPAAAHVKFQAELAKLMKAKMKDVTKKQKRHASQN</sequence>
<keyword evidence="8" id="KW-1185">Reference proteome</keyword>
<evidence type="ECO:0000256" key="4">
    <source>
        <dbReference type="ARBA" id="ARBA00022884"/>
    </source>
</evidence>
<keyword evidence="3" id="KW-0963">Cytoplasm</keyword>
<keyword evidence="5" id="KW-0733">Signal recognition particle</keyword>
<dbReference type="OrthoDB" id="63936at2759"/>
<name>A0A1V9YAS1_ACHHY</name>
<dbReference type="STRING" id="1202772.A0A1V9YAS1"/>
<keyword evidence="4" id="KW-0694">RNA-binding</keyword>
<dbReference type="InterPro" id="IPR009018">
    <property type="entry name" value="Signal_recog_particle_SRP9/14"/>
</dbReference>
<dbReference type="GO" id="GO:0008312">
    <property type="term" value="F:7S RNA binding"/>
    <property type="evidence" value="ECO:0007669"/>
    <property type="project" value="InterPro"/>
</dbReference>
<dbReference type="GO" id="GO:0006614">
    <property type="term" value="P:SRP-dependent cotranslational protein targeting to membrane"/>
    <property type="evidence" value="ECO:0007669"/>
    <property type="project" value="InterPro"/>
</dbReference>
<dbReference type="InterPro" id="IPR003210">
    <property type="entry name" value="Signal_recog_particle_SRP14"/>
</dbReference>
<dbReference type="Proteomes" id="UP000243579">
    <property type="component" value="Unassembled WGS sequence"/>
</dbReference>
<evidence type="ECO:0000313" key="7">
    <source>
        <dbReference type="EMBL" id="OQR82778.1"/>
    </source>
</evidence>
<gene>
    <name evidence="7" type="ORF">ACHHYP_15527</name>
</gene>
<dbReference type="GO" id="GO:0030942">
    <property type="term" value="F:endoplasmic reticulum signal peptide binding"/>
    <property type="evidence" value="ECO:0007669"/>
    <property type="project" value="InterPro"/>
</dbReference>
<dbReference type="AlphaFoldDB" id="A0A1V9YAS1"/>
<evidence type="ECO:0000313" key="8">
    <source>
        <dbReference type="Proteomes" id="UP000243579"/>
    </source>
</evidence>